<feature type="region of interest" description="Disordered" evidence="1">
    <location>
        <begin position="1"/>
        <end position="49"/>
    </location>
</feature>
<reference evidence="2 3" key="1">
    <citation type="submission" date="2021-06" db="EMBL/GenBank/DDBJ databases">
        <title>Caerostris extrusa draft genome.</title>
        <authorList>
            <person name="Kono N."/>
            <person name="Arakawa K."/>
        </authorList>
    </citation>
    <scope>NUCLEOTIDE SEQUENCE [LARGE SCALE GENOMIC DNA]</scope>
</reference>
<proteinExistence type="predicted"/>
<gene>
    <name evidence="2" type="ORF">CEXT_161391</name>
</gene>
<evidence type="ECO:0000313" key="3">
    <source>
        <dbReference type="Proteomes" id="UP001054945"/>
    </source>
</evidence>
<dbReference type="Proteomes" id="UP001054945">
    <property type="component" value="Unassembled WGS sequence"/>
</dbReference>
<protein>
    <submittedName>
        <fullName evidence="2">Uncharacterized protein</fullName>
    </submittedName>
</protein>
<accession>A0AAV4P1W7</accession>
<dbReference type="AlphaFoldDB" id="A0AAV4P1W7"/>
<comment type="caution">
    <text evidence="2">The sequence shown here is derived from an EMBL/GenBank/DDBJ whole genome shotgun (WGS) entry which is preliminary data.</text>
</comment>
<dbReference type="EMBL" id="BPLR01021449">
    <property type="protein sequence ID" value="GIX89756.1"/>
    <property type="molecule type" value="Genomic_DNA"/>
</dbReference>
<evidence type="ECO:0000256" key="1">
    <source>
        <dbReference type="SAM" id="MobiDB-lite"/>
    </source>
</evidence>
<name>A0AAV4P1W7_CAEEX</name>
<sequence length="108" mass="11876">MKRVGKSDALLTQFMPDPLRPPPGTPRELGGNRTQSPKAKENGSLRSPSPLLLLNASQMHPTTIPPSHPSGSFHYLLGDGILRANDAKLTSIGRLIMFKQIYRLLIYS</sequence>
<organism evidence="2 3">
    <name type="scientific">Caerostris extrusa</name>
    <name type="common">Bark spider</name>
    <name type="synonym">Caerostris bankana</name>
    <dbReference type="NCBI Taxonomy" id="172846"/>
    <lineage>
        <taxon>Eukaryota</taxon>
        <taxon>Metazoa</taxon>
        <taxon>Ecdysozoa</taxon>
        <taxon>Arthropoda</taxon>
        <taxon>Chelicerata</taxon>
        <taxon>Arachnida</taxon>
        <taxon>Araneae</taxon>
        <taxon>Araneomorphae</taxon>
        <taxon>Entelegynae</taxon>
        <taxon>Araneoidea</taxon>
        <taxon>Araneidae</taxon>
        <taxon>Caerostris</taxon>
    </lineage>
</organism>
<evidence type="ECO:0000313" key="2">
    <source>
        <dbReference type="EMBL" id="GIX89756.1"/>
    </source>
</evidence>
<keyword evidence="3" id="KW-1185">Reference proteome</keyword>